<dbReference type="Pfam" id="PF13490">
    <property type="entry name" value="zf-HC2"/>
    <property type="match status" value="1"/>
</dbReference>
<dbReference type="InterPro" id="IPR024020">
    <property type="entry name" value="Anit_sigma_mycothiol_RsrA"/>
</dbReference>
<dbReference type="EMBL" id="CP115450">
    <property type="protein sequence ID" value="WBP87109.1"/>
    <property type="molecule type" value="Genomic_DNA"/>
</dbReference>
<dbReference type="NCBIfam" id="TIGR03988">
    <property type="entry name" value="antisig_RsrA"/>
    <property type="match status" value="1"/>
</dbReference>
<proteinExistence type="predicted"/>
<evidence type="ECO:0000313" key="3">
    <source>
        <dbReference type="EMBL" id="WBP87109.1"/>
    </source>
</evidence>
<keyword evidence="4" id="KW-1185">Reference proteome</keyword>
<evidence type="ECO:0000259" key="2">
    <source>
        <dbReference type="Pfam" id="PF13490"/>
    </source>
</evidence>
<feature type="compositionally biased region" description="Low complexity" evidence="1">
    <location>
        <begin position="124"/>
        <end position="153"/>
    </location>
</feature>
<gene>
    <name evidence="3" type="primary">rsrA</name>
    <name evidence="3" type="ORF">O1G21_15495</name>
</gene>
<feature type="domain" description="Putative zinc-finger" evidence="2">
    <location>
        <begin position="11"/>
        <end position="44"/>
    </location>
</feature>
<accession>A0ABY7Q390</accession>
<feature type="region of interest" description="Disordered" evidence="1">
    <location>
        <begin position="101"/>
        <end position="153"/>
    </location>
</feature>
<organism evidence="3 4">
    <name type="scientific">Kitasatospora cathayae</name>
    <dbReference type="NCBI Taxonomy" id="3004092"/>
    <lineage>
        <taxon>Bacteria</taxon>
        <taxon>Bacillati</taxon>
        <taxon>Actinomycetota</taxon>
        <taxon>Actinomycetes</taxon>
        <taxon>Kitasatosporales</taxon>
        <taxon>Streptomycetaceae</taxon>
        <taxon>Kitasatospora</taxon>
    </lineage>
</organism>
<protein>
    <submittedName>
        <fullName evidence="3">Mycothiol system anti-sigma-R factor</fullName>
    </submittedName>
</protein>
<dbReference type="InterPro" id="IPR027383">
    <property type="entry name" value="Znf_put"/>
</dbReference>
<evidence type="ECO:0000256" key="1">
    <source>
        <dbReference type="SAM" id="MobiDB-lite"/>
    </source>
</evidence>
<reference evidence="4" key="1">
    <citation type="submission" date="2022-12" db="EMBL/GenBank/DDBJ databases">
        <authorList>
            <person name="Mo P."/>
        </authorList>
    </citation>
    <scope>NUCLEOTIDE SEQUENCE [LARGE SCALE GENOMIC DNA]</scope>
    <source>
        <strain evidence="4">HUAS 3-15</strain>
    </source>
</reference>
<evidence type="ECO:0000313" key="4">
    <source>
        <dbReference type="Proteomes" id="UP001212821"/>
    </source>
</evidence>
<dbReference type="RefSeq" id="WP_270144263.1">
    <property type="nucleotide sequence ID" value="NZ_CP115450.1"/>
</dbReference>
<dbReference type="Proteomes" id="UP001212821">
    <property type="component" value="Chromosome"/>
</dbReference>
<name>A0ABY7Q390_9ACTN</name>
<sequence>MSCGDPHETECGEVLDHLYEFLDNEMAEGDCAKLRVHFEECSPCLKQYGLEQAIKALIKRSCGCDDTPADLRGKVLARIDSIRAGQRSGDPVVVAAEASVEVHAESARPAPRPGQSPAQAQERAQAQSPAQGGAAEEPAVRPGAPVEAGAPAE</sequence>